<dbReference type="KEGG" id="pbap:Pla133_34890"/>
<keyword evidence="1" id="KW-0732">Signal</keyword>
<dbReference type="Gene3D" id="2.30.40.10">
    <property type="entry name" value="Urease, subunit C, domain 1"/>
    <property type="match status" value="1"/>
</dbReference>
<organism evidence="3 4">
    <name type="scientific">Engelhardtia mirabilis</name>
    <dbReference type="NCBI Taxonomy" id="2528011"/>
    <lineage>
        <taxon>Bacteria</taxon>
        <taxon>Pseudomonadati</taxon>
        <taxon>Planctomycetota</taxon>
        <taxon>Planctomycetia</taxon>
        <taxon>Planctomycetia incertae sedis</taxon>
        <taxon>Engelhardtia</taxon>
    </lineage>
</organism>
<sequence length="552" mass="58153" precursor="true">MMQLFAALALGALASAGDGAADLVVRDGRVWTADPEQPDAEWVAIMDGRVHSLGMGEPPAHLIDEDTVVLEARGRSVLPGLIDAHVHLAGAAEGFALLDVRGAASREALLELVARRAAATDAGDWIVGRGWSAESWPDPRAPRADELQAAAGERPVVLVRMDGHSLIASSRALELAGIDAEGPADPAGGKIGRLADGQPDGALYESAMGLVDAPSAADTVEGRRALMRQALAQANAWGLTQVGAIDSRATIEQELVPLDSAGELTLRVRATVRDAGPTLSAWSRALAWLDRPRTLSPNVELLGFKGFMDGSLGSHTAWMLADFDDAPGNVGFPLALAETGELKTLIDLAADRGLQPAVHAIGDRANRTILDWYEAIPVERRADLRPRVEHAQHLAPEDVGRFAELGVVASMQPYHKADDGRYAQTRIGPVRCATSYAFRDLVDSGATLAFGSDWPVVSADPLLGLAAAVEAGTLDGKTFVPEQSLTLDEALTAYTRGAAFALHSEGWSGALIPGYVGDLVLVDRDLFASEESLAEARVVATVVGGRVVFARD</sequence>
<name>A0A518BN77_9BACT</name>
<dbReference type="InterPro" id="IPR033932">
    <property type="entry name" value="YtcJ-like"/>
</dbReference>
<dbReference type="AlphaFoldDB" id="A0A518BN77"/>
<gene>
    <name evidence="3" type="primary">nfdA</name>
    <name evidence="3" type="ORF">Pla133_34890</name>
</gene>
<feature type="domain" description="Amidohydrolase 3" evidence="2">
    <location>
        <begin position="70"/>
        <end position="549"/>
    </location>
</feature>
<dbReference type="EC" id="3.5.1.91" evidence="3"/>
<reference evidence="3 4" key="1">
    <citation type="submission" date="2019-02" db="EMBL/GenBank/DDBJ databases">
        <title>Deep-cultivation of Planctomycetes and their phenomic and genomic characterization uncovers novel biology.</title>
        <authorList>
            <person name="Wiegand S."/>
            <person name="Jogler M."/>
            <person name="Boedeker C."/>
            <person name="Pinto D."/>
            <person name="Vollmers J."/>
            <person name="Rivas-Marin E."/>
            <person name="Kohn T."/>
            <person name="Peeters S.H."/>
            <person name="Heuer A."/>
            <person name="Rast P."/>
            <person name="Oberbeckmann S."/>
            <person name="Bunk B."/>
            <person name="Jeske O."/>
            <person name="Meyerdierks A."/>
            <person name="Storesund J.E."/>
            <person name="Kallscheuer N."/>
            <person name="Luecker S."/>
            <person name="Lage O.M."/>
            <person name="Pohl T."/>
            <person name="Merkel B.J."/>
            <person name="Hornburger P."/>
            <person name="Mueller R.-W."/>
            <person name="Bruemmer F."/>
            <person name="Labrenz M."/>
            <person name="Spormann A.M."/>
            <person name="Op den Camp H."/>
            <person name="Overmann J."/>
            <person name="Amann R."/>
            <person name="Jetten M.S.M."/>
            <person name="Mascher T."/>
            <person name="Medema M.H."/>
            <person name="Devos D.P."/>
            <person name="Kaster A.-K."/>
            <person name="Ovreas L."/>
            <person name="Rohde M."/>
            <person name="Galperin M.Y."/>
            <person name="Jogler C."/>
        </authorList>
    </citation>
    <scope>NUCLEOTIDE SEQUENCE [LARGE SCALE GENOMIC DNA]</scope>
    <source>
        <strain evidence="3 4">Pla133</strain>
    </source>
</reference>
<evidence type="ECO:0000313" key="4">
    <source>
        <dbReference type="Proteomes" id="UP000316921"/>
    </source>
</evidence>
<feature type="signal peptide" evidence="1">
    <location>
        <begin position="1"/>
        <end position="20"/>
    </location>
</feature>
<keyword evidence="4" id="KW-1185">Reference proteome</keyword>
<dbReference type="EMBL" id="CP036287">
    <property type="protein sequence ID" value="QDU68393.1"/>
    <property type="molecule type" value="Genomic_DNA"/>
</dbReference>
<dbReference type="PANTHER" id="PTHR22642:SF2">
    <property type="entry name" value="PROTEIN LONG AFTER FAR-RED 3"/>
    <property type="match status" value="1"/>
</dbReference>
<dbReference type="Pfam" id="PF07969">
    <property type="entry name" value="Amidohydro_3"/>
    <property type="match status" value="1"/>
</dbReference>
<proteinExistence type="predicted"/>
<accession>A0A518BN77</accession>
<dbReference type="GO" id="GO:0016810">
    <property type="term" value="F:hydrolase activity, acting on carbon-nitrogen (but not peptide) bonds"/>
    <property type="evidence" value="ECO:0007669"/>
    <property type="project" value="InterPro"/>
</dbReference>
<dbReference type="SUPFAM" id="SSF51556">
    <property type="entry name" value="Metallo-dependent hydrolases"/>
    <property type="match status" value="1"/>
</dbReference>
<dbReference type="RefSeq" id="WP_145067358.1">
    <property type="nucleotide sequence ID" value="NZ_CP036287.1"/>
</dbReference>
<dbReference type="PANTHER" id="PTHR22642">
    <property type="entry name" value="IMIDAZOLONEPROPIONASE"/>
    <property type="match status" value="1"/>
</dbReference>
<dbReference type="InterPro" id="IPR013108">
    <property type="entry name" value="Amidohydro_3"/>
</dbReference>
<dbReference type="InterPro" id="IPR032466">
    <property type="entry name" value="Metal_Hydrolase"/>
</dbReference>
<evidence type="ECO:0000313" key="3">
    <source>
        <dbReference type="EMBL" id="QDU68393.1"/>
    </source>
</evidence>
<dbReference type="Gene3D" id="3.10.310.70">
    <property type="match status" value="1"/>
</dbReference>
<dbReference type="Gene3D" id="3.20.20.140">
    <property type="entry name" value="Metal-dependent hydrolases"/>
    <property type="match status" value="1"/>
</dbReference>
<feature type="chain" id="PRO_5022012610" evidence="1">
    <location>
        <begin position="21"/>
        <end position="552"/>
    </location>
</feature>
<dbReference type="SUPFAM" id="SSF51338">
    <property type="entry name" value="Composite domain of metallo-dependent hydrolases"/>
    <property type="match status" value="1"/>
</dbReference>
<protein>
    <submittedName>
        <fullName evidence="3">N-substituted formamide deformylase</fullName>
        <ecNumber evidence="3">3.5.1.91</ecNumber>
    </submittedName>
</protein>
<dbReference type="CDD" id="cd01300">
    <property type="entry name" value="YtcJ_like"/>
    <property type="match status" value="1"/>
</dbReference>
<evidence type="ECO:0000259" key="2">
    <source>
        <dbReference type="Pfam" id="PF07969"/>
    </source>
</evidence>
<keyword evidence="3" id="KW-0378">Hydrolase</keyword>
<evidence type="ECO:0000256" key="1">
    <source>
        <dbReference type="SAM" id="SignalP"/>
    </source>
</evidence>
<dbReference type="InterPro" id="IPR011059">
    <property type="entry name" value="Metal-dep_hydrolase_composite"/>
</dbReference>
<dbReference type="Proteomes" id="UP000316921">
    <property type="component" value="Chromosome"/>
</dbReference>